<dbReference type="Proteomes" id="UP000070558">
    <property type="component" value="Unassembled WGS sequence"/>
</dbReference>
<evidence type="ECO:0000313" key="3">
    <source>
        <dbReference type="Proteomes" id="UP000070558"/>
    </source>
</evidence>
<organism evidence="2 3">
    <name type="scientific">Gardnerella vaginalis</name>
    <dbReference type="NCBI Taxonomy" id="2702"/>
    <lineage>
        <taxon>Bacteria</taxon>
        <taxon>Bacillati</taxon>
        <taxon>Actinomycetota</taxon>
        <taxon>Actinomycetes</taxon>
        <taxon>Bifidobacteriales</taxon>
        <taxon>Bifidobacteriaceae</taxon>
        <taxon>Gardnerella</taxon>
    </lineage>
</organism>
<name>A0A133NP36_GARVA</name>
<evidence type="ECO:0000313" key="2">
    <source>
        <dbReference type="EMBL" id="KXA18044.1"/>
    </source>
</evidence>
<proteinExistence type="predicted"/>
<gene>
    <name evidence="2" type="ORF">HMPREF3216_00831</name>
</gene>
<dbReference type="PATRIC" id="fig|2702.99.peg.812"/>
<protein>
    <submittedName>
        <fullName evidence="2">Uncharacterized protein</fullName>
    </submittedName>
</protein>
<evidence type="ECO:0000256" key="1">
    <source>
        <dbReference type="SAM" id="Phobius"/>
    </source>
</evidence>
<feature type="transmembrane region" description="Helical" evidence="1">
    <location>
        <begin position="38"/>
        <end position="53"/>
    </location>
</feature>
<reference evidence="2 3" key="1">
    <citation type="submission" date="2016-01" db="EMBL/GenBank/DDBJ databases">
        <authorList>
            <person name="Oliw E.H."/>
        </authorList>
    </citation>
    <scope>NUCLEOTIDE SEQUENCE [LARGE SCALE GENOMIC DNA]</scope>
    <source>
        <strain evidence="2 3">GED7760B</strain>
    </source>
</reference>
<dbReference type="EMBL" id="LRQA01000040">
    <property type="protein sequence ID" value="KXA18044.1"/>
    <property type="molecule type" value="Genomic_DNA"/>
</dbReference>
<keyword evidence="1" id="KW-0472">Membrane</keyword>
<comment type="caution">
    <text evidence="2">The sequence shown here is derived from an EMBL/GenBank/DDBJ whole genome shotgun (WGS) entry which is preliminary data.</text>
</comment>
<dbReference type="AlphaFoldDB" id="A0A133NP36"/>
<keyword evidence="1" id="KW-1133">Transmembrane helix</keyword>
<accession>A0A133NP36</accession>
<keyword evidence="1" id="KW-0812">Transmembrane</keyword>
<sequence length="56" mass="6779">MENAEKIVNKLFIKALKMWIFKKIAFIVDNLLSFAHKYAYFIHIFLMLIMALIKRF</sequence>